<evidence type="ECO:0000256" key="4">
    <source>
        <dbReference type="PROSITE-ProRule" id="PRU00236"/>
    </source>
</evidence>
<reference evidence="7" key="1">
    <citation type="submission" date="2025-08" db="UniProtKB">
        <authorList>
            <consortium name="RefSeq"/>
        </authorList>
    </citation>
    <scope>IDENTIFICATION</scope>
</reference>
<proteinExistence type="predicted"/>
<feature type="binding site" evidence="4">
    <location>
        <position position="81"/>
    </location>
    <ligand>
        <name>Zn(2+)</name>
        <dbReference type="ChEBI" id="CHEBI:29105"/>
    </ligand>
</feature>
<feature type="binding site" evidence="4">
    <location>
        <position position="78"/>
    </location>
    <ligand>
        <name>Zn(2+)</name>
        <dbReference type="ChEBI" id="CHEBI:29105"/>
    </ligand>
</feature>
<dbReference type="AlphaFoldDB" id="A0A6P7U164"/>
<organism evidence="6 7">
    <name type="scientific">Octopus sinensis</name>
    <name type="common">East Asian common octopus</name>
    <dbReference type="NCBI Taxonomy" id="2607531"/>
    <lineage>
        <taxon>Eukaryota</taxon>
        <taxon>Metazoa</taxon>
        <taxon>Spiralia</taxon>
        <taxon>Lophotrochozoa</taxon>
        <taxon>Mollusca</taxon>
        <taxon>Cephalopoda</taxon>
        <taxon>Coleoidea</taxon>
        <taxon>Octopodiformes</taxon>
        <taxon>Octopoda</taxon>
        <taxon>Incirrata</taxon>
        <taxon>Octopodidae</taxon>
        <taxon>Octopus</taxon>
    </lineage>
</organism>
<keyword evidence="3" id="KW-0520">NAD</keyword>
<dbReference type="SUPFAM" id="SSF52467">
    <property type="entry name" value="DHS-like NAD/FAD-binding domain"/>
    <property type="match status" value="1"/>
</dbReference>
<feature type="domain" description="Deacetylase sirtuin-type" evidence="5">
    <location>
        <begin position="1"/>
        <end position="184"/>
    </location>
</feature>
<evidence type="ECO:0000256" key="3">
    <source>
        <dbReference type="ARBA" id="ARBA00023027"/>
    </source>
</evidence>
<gene>
    <name evidence="7" type="primary">LOC115229857</name>
</gene>
<evidence type="ECO:0000256" key="1">
    <source>
        <dbReference type="ARBA" id="ARBA00001947"/>
    </source>
</evidence>
<keyword evidence="4" id="KW-0862">Zinc</keyword>
<evidence type="ECO:0000256" key="2">
    <source>
        <dbReference type="ARBA" id="ARBA00022679"/>
    </source>
</evidence>
<keyword evidence="6" id="KW-1185">Reference proteome</keyword>
<dbReference type="PANTHER" id="PTHR11085">
    <property type="entry name" value="NAD-DEPENDENT PROTEIN DEACYLASE SIRTUIN-5, MITOCHONDRIAL-RELATED"/>
    <property type="match status" value="1"/>
</dbReference>
<evidence type="ECO:0000259" key="5">
    <source>
        <dbReference type="PROSITE" id="PS50305"/>
    </source>
</evidence>
<dbReference type="PROSITE" id="PS50305">
    <property type="entry name" value="SIRTUIN"/>
    <property type="match status" value="1"/>
</dbReference>
<comment type="cofactor">
    <cofactor evidence="1">
        <name>Zn(2+)</name>
        <dbReference type="ChEBI" id="CHEBI:29105"/>
    </cofactor>
</comment>
<keyword evidence="4" id="KW-0479">Metal-binding</keyword>
<protein>
    <submittedName>
        <fullName evidence="7">NAD-dependent protein deacetylase sirtuin-1-like</fullName>
    </submittedName>
</protein>
<dbReference type="GO" id="GO:0017136">
    <property type="term" value="F:histone deacetylase activity, NAD-dependent"/>
    <property type="evidence" value="ECO:0007669"/>
    <property type="project" value="TreeGrafter"/>
</dbReference>
<dbReference type="Gene3D" id="3.40.50.1220">
    <property type="entry name" value="TPP-binding domain"/>
    <property type="match status" value="1"/>
</dbReference>
<dbReference type="InterPro" id="IPR029035">
    <property type="entry name" value="DHS-like_NAD/FAD-binding_dom"/>
</dbReference>
<dbReference type="InterPro" id="IPR050134">
    <property type="entry name" value="NAD-dep_sirtuin_deacylases"/>
</dbReference>
<dbReference type="Proteomes" id="UP000515154">
    <property type="component" value="Unplaced"/>
</dbReference>
<sequence>MLDAQPGLTHKFVRQLECQGKLLNCYTQNVDGLDRLAGIEHLVECHGSFSHSVCMICGDRVKTELLKDHIVEQNVPRCVSCGEGVMKPEIVFFGEQLGSHFYSSLEHDIEKCDLVLVIGSSLSVHPVSSIPRWFVMCDSLDRVRGSVPQILINREPLSDFTFDVEFFGDCDLVLGHISSQLGDDFFSDLCGRDVMLQRSELELGDPESGILTGLVVF</sequence>
<accession>A0A6P7U164</accession>
<dbReference type="InterPro" id="IPR026590">
    <property type="entry name" value="Ssirtuin_cat_dom"/>
</dbReference>
<feature type="active site" description="Proton acceptor" evidence="4">
    <location>
        <position position="46"/>
    </location>
</feature>
<dbReference type="Pfam" id="PF02146">
    <property type="entry name" value="SIR2"/>
    <property type="match status" value="1"/>
</dbReference>
<feature type="binding site" evidence="4">
    <location>
        <position position="57"/>
    </location>
    <ligand>
        <name>Zn(2+)</name>
        <dbReference type="ChEBI" id="CHEBI:29105"/>
    </ligand>
</feature>
<feature type="binding site" evidence="4">
    <location>
        <position position="54"/>
    </location>
    <ligand>
        <name>Zn(2+)</name>
        <dbReference type="ChEBI" id="CHEBI:29105"/>
    </ligand>
</feature>
<dbReference type="PANTHER" id="PTHR11085:SF9">
    <property type="entry name" value="NAD-DEPENDENT PROTEIN DEACETYLASE SIRTUIN-1"/>
    <property type="match status" value="1"/>
</dbReference>
<evidence type="ECO:0000313" key="6">
    <source>
        <dbReference type="Proteomes" id="UP000515154"/>
    </source>
</evidence>
<keyword evidence="2" id="KW-0808">Transferase</keyword>
<evidence type="ECO:0000313" key="7">
    <source>
        <dbReference type="RefSeq" id="XP_029655990.1"/>
    </source>
</evidence>
<dbReference type="KEGG" id="osn:115229857"/>
<dbReference type="GO" id="GO:0046872">
    <property type="term" value="F:metal ion binding"/>
    <property type="evidence" value="ECO:0007669"/>
    <property type="project" value="UniProtKB-KW"/>
</dbReference>
<dbReference type="InterPro" id="IPR003000">
    <property type="entry name" value="Sirtuin"/>
</dbReference>
<dbReference type="GO" id="GO:0070403">
    <property type="term" value="F:NAD+ binding"/>
    <property type="evidence" value="ECO:0007669"/>
    <property type="project" value="InterPro"/>
</dbReference>
<dbReference type="GO" id="GO:0005634">
    <property type="term" value="C:nucleus"/>
    <property type="evidence" value="ECO:0007669"/>
    <property type="project" value="TreeGrafter"/>
</dbReference>
<name>A0A6P7U164_9MOLL</name>
<dbReference type="RefSeq" id="XP_029655990.1">
    <property type="nucleotide sequence ID" value="XM_029800130.2"/>
</dbReference>